<evidence type="ECO:0000313" key="2">
    <source>
        <dbReference type="EMBL" id="KAH3830783.1"/>
    </source>
</evidence>
<organism evidence="2 3">
    <name type="scientific">Dreissena polymorpha</name>
    <name type="common">Zebra mussel</name>
    <name type="synonym">Mytilus polymorpha</name>
    <dbReference type="NCBI Taxonomy" id="45954"/>
    <lineage>
        <taxon>Eukaryota</taxon>
        <taxon>Metazoa</taxon>
        <taxon>Spiralia</taxon>
        <taxon>Lophotrochozoa</taxon>
        <taxon>Mollusca</taxon>
        <taxon>Bivalvia</taxon>
        <taxon>Autobranchia</taxon>
        <taxon>Heteroconchia</taxon>
        <taxon>Euheterodonta</taxon>
        <taxon>Imparidentia</taxon>
        <taxon>Neoheterodontei</taxon>
        <taxon>Myida</taxon>
        <taxon>Dreissenoidea</taxon>
        <taxon>Dreissenidae</taxon>
        <taxon>Dreissena</taxon>
    </lineage>
</organism>
<name>A0A9D4H8Z9_DREPO</name>
<protein>
    <submittedName>
        <fullName evidence="2">Uncharacterized protein</fullName>
    </submittedName>
</protein>
<evidence type="ECO:0000256" key="1">
    <source>
        <dbReference type="SAM" id="MobiDB-lite"/>
    </source>
</evidence>
<accession>A0A9D4H8Z9</accession>
<evidence type="ECO:0000313" key="3">
    <source>
        <dbReference type="Proteomes" id="UP000828390"/>
    </source>
</evidence>
<feature type="region of interest" description="Disordered" evidence="1">
    <location>
        <begin position="206"/>
        <end position="250"/>
    </location>
</feature>
<reference evidence="2" key="1">
    <citation type="journal article" date="2019" name="bioRxiv">
        <title>The Genome of the Zebra Mussel, Dreissena polymorpha: A Resource for Invasive Species Research.</title>
        <authorList>
            <person name="McCartney M.A."/>
            <person name="Auch B."/>
            <person name="Kono T."/>
            <person name="Mallez S."/>
            <person name="Zhang Y."/>
            <person name="Obille A."/>
            <person name="Becker A."/>
            <person name="Abrahante J.E."/>
            <person name="Garbe J."/>
            <person name="Badalamenti J.P."/>
            <person name="Herman A."/>
            <person name="Mangelson H."/>
            <person name="Liachko I."/>
            <person name="Sullivan S."/>
            <person name="Sone E.D."/>
            <person name="Koren S."/>
            <person name="Silverstein K.A.T."/>
            <person name="Beckman K.B."/>
            <person name="Gohl D.M."/>
        </authorList>
    </citation>
    <scope>NUCLEOTIDE SEQUENCE</scope>
    <source>
        <strain evidence="2">Duluth1</strain>
        <tissue evidence="2">Whole animal</tissue>
    </source>
</reference>
<dbReference type="Proteomes" id="UP000828390">
    <property type="component" value="Unassembled WGS sequence"/>
</dbReference>
<keyword evidence="3" id="KW-1185">Reference proteome</keyword>
<dbReference type="AlphaFoldDB" id="A0A9D4H8Z9"/>
<sequence length="380" mass="42452">MVIHPLGEVSQALDVPASMERGYVNTKEDLMQLQRFKTQDKRLAGLGEQSMNLNFHGITWQEARARRHSAVSSREVIVEGVEGISGKAKGSAMATSISQPPPSVFGRTGSERTMKHIRAIDVQNIKKRAREKTEMTIKKLNKESVDWAASLRNGASTQTTTVKSSPKLERSISFSGHALKRSRSNLDRNLLESMSLVSRLQSNLTSKLPKWRTRSESSRNAVAPGRLERKGSIDELVTSRKPTERRRPGRILRSDAVILSSNNIGKDKGPSLSTLPDEFCVNHSTMDPSPTVEPLTLTLLPEEDDVFATGRSLVSRERSAVIEEWLETARTEERLPIPALPEEFSVNQHRLAASTPRPKMTRSLSQTYLKVPGTRRLSWR</sequence>
<reference evidence="2" key="2">
    <citation type="submission" date="2020-11" db="EMBL/GenBank/DDBJ databases">
        <authorList>
            <person name="McCartney M.A."/>
            <person name="Auch B."/>
            <person name="Kono T."/>
            <person name="Mallez S."/>
            <person name="Becker A."/>
            <person name="Gohl D.M."/>
            <person name="Silverstein K.A.T."/>
            <person name="Koren S."/>
            <person name="Bechman K.B."/>
            <person name="Herman A."/>
            <person name="Abrahante J.E."/>
            <person name="Garbe J."/>
        </authorList>
    </citation>
    <scope>NUCLEOTIDE SEQUENCE</scope>
    <source>
        <strain evidence="2">Duluth1</strain>
        <tissue evidence="2">Whole animal</tissue>
    </source>
</reference>
<dbReference type="EMBL" id="JAIWYP010000004">
    <property type="protein sequence ID" value="KAH3830783.1"/>
    <property type="molecule type" value="Genomic_DNA"/>
</dbReference>
<comment type="caution">
    <text evidence="2">The sequence shown here is derived from an EMBL/GenBank/DDBJ whole genome shotgun (WGS) entry which is preliminary data.</text>
</comment>
<proteinExistence type="predicted"/>
<feature type="compositionally biased region" description="Basic and acidic residues" evidence="1">
    <location>
        <begin position="226"/>
        <end position="246"/>
    </location>
</feature>
<gene>
    <name evidence="2" type="ORF">DPMN_104036</name>
</gene>